<dbReference type="AlphaFoldDB" id="A0A2U9ID84"/>
<dbReference type="Proteomes" id="UP000248044">
    <property type="component" value="Chromosome"/>
</dbReference>
<dbReference type="RefSeq" id="WP_110269844.1">
    <property type="nucleotide sequence ID" value="NZ_CP029289.2"/>
</dbReference>
<reference evidence="2 3" key="1">
    <citation type="submission" date="2018-05" db="EMBL/GenBank/DDBJ databases">
        <title>Complete Genome Sequences of Extremely Thermoacidophilic, Metal-Mobilizing Type-Strain Members of the Archaeal Family Sulfolobaceae: Acidianus brierleyi DSM-1651T, Acidianus sulfidivorans DSM-18786T, Metallosphaera hakonensis DSM-7519T, and Metallosphaera prunae DSM-10039T.</title>
        <authorList>
            <person name="Counts J.A."/>
            <person name="Kelly R.M."/>
        </authorList>
    </citation>
    <scope>NUCLEOTIDE SEQUENCE [LARGE SCALE GENOMIC DNA]</scope>
    <source>
        <strain evidence="2 3">DSM 1651</strain>
    </source>
</reference>
<evidence type="ECO:0000256" key="1">
    <source>
        <dbReference type="SAM" id="Phobius"/>
    </source>
</evidence>
<organism evidence="2 3">
    <name type="scientific">Acidianus brierleyi</name>
    <dbReference type="NCBI Taxonomy" id="41673"/>
    <lineage>
        <taxon>Archaea</taxon>
        <taxon>Thermoproteota</taxon>
        <taxon>Thermoprotei</taxon>
        <taxon>Sulfolobales</taxon>
        <taxon>Sulfolobaceae</taxon>
        <taxon>Acidianus</taxon>
    </lineage>
</organism>
<protein>
    <submittedName>
        <fullName evidence="2">Uncharacterized protein</fullName>
    </submittedName>
</protein>
<feature type="transmembrane region" description="Helical" evidence="1">
    <location>
        <begin position="128"/>
        <end position="147"/>
    </location>
</feature>
<keyword evidence="1" id="KW-1133">Transmembrane helix</keyword>
<keyword evidence="3" id="KW-1185">Reference proteome</keyword>
<keyword evidence="1" id="KW-0472">Membrane</keyword>
<feature type="transmembrane region" description="Helical" evidence="1">
    <location>
        <begin position="73"/>
        <end position="91"/>
    </location>
</feature>
<dbReference type="GeneID" id="36831356"/>
<keyword evidence="1" id="KW-0812">Transmembrane</keyword>
<gene>
    <name evidence="2" type="ORF">DFR85_04330</name>
</gene>
<feature type="transmembrane region" description="Helical" evidence="1">
    <location>
        <begin position="40"/>
        <end position="61"/>
    </location>
</feature>
<evidence type="ECO:0000313" key="3">
    <source>
        <dbReference type="Proteomes" id="UP000248044"/>
    </source>
</evidence>
<name>A0A2U9ID84_9CREN</name>
<evidence type="ECO:0000313" key="2">
    <source>
        <dbReference type="EMBL" id="AWR93960.1"/>
    </source>
</evidence>
<dbReference type="EMBL" id="CP029289">
    <property type="protein sequence ID" value="AWR93960.1"/>
    <property type="molecule type" value="Genomic_DNA"/>
</dbReference>
<dbReference type="OrthoDB" id="43910at2157"/>
<dbReference type="KEGG" id="abri:DFR85_04330"/>
<sequence>MTVEIFVGKRIIDAVEELKKEGYSEIDAIKMIHDSYEVDSMDGISIVTHFASIVLIASLFINSPVLDAFKIPLGTLYSIFLVGYVVLHTFYRNGLKDISNFSMIGLSLGVSFATIVLIGFLLNFTLGITPFTVILSVVSITEIFNIINNIMWWKRNEL</sequence>
<accession>A0A2U9ID84</accession>
<feature type="transmembrane region" description="Helical" evidence="1">
    <location>
        <begin position="103"/>
        <end position="122"/>
    </location>
</feature>
<proteinExistence type="predicted"/>